<keyword evidence="6 9" id="KW-0648">Protein biosynthesis</keyword>
<dbReference type="InterPro" id="IPR014729">
    <property type="entry name" value="Rossmann-like_a/b/a_fold"/>
</dbReference>
<evidence type="ECO:0000259" key="13">
    <source>
        <dbReference type="Pfam" id="PF09334"/>
    </source>
</evidence>
<dbReference type="InterPro" id="IPR025709">
    <property type="entry name" value="Leu_tRNA-synth_edit"/>
</dbReference>
<dbReference type="GO" id="GO:0002161">
    <property type="term" value="F:aminoacyl-tRNA deacylase activity"/>
    <property type="evidence" value="ECO:0007669"/>
    <property type="project" value="InterPro"/>
</dbReference>
<evidence type="ECO:0000256" key="3">
    <source>
        <dbReference type="ARBA" id="ARBA00022598"/>
    </source>
</evidence>
<evidence type="ECO:0000256" key="10">
    <source>
        <dbReference type="RuleBase" id="RU363035"/>
    </source>
</evidence>
<dbReference type="EMBL" id="PEVC01000016">
    <property type="protein sequence ID" value="PIV01616.1"/>
    <property type="molecule type" value="Genomic_DNA"/>
</dbReference>
<evidence type="ECO:0000256" key="7">
    <source>
        <dbReference type="ARBA" id="ARBA00023146"/>
    </source>
</evidence>
<keyword evidence="3 9" id="KW-0436">Ligase</keyword>
<dbReference type="PRINTS" id="PR00985">
    <property type="entry name" value="TRNASYNTHLEU"/>
</dbReference>
<evidence type="ECO:0000256" key="4">
    <source>
        <dbReference type="ARBA" id="ARBA00022741"/>
    </source>
</evidence>
<dbReference type="SUPFAM" id="SSF52374">
    <property type="entry name" value="Nucleotidylyl transferase"/>
    <property type="match status" value="1"/>
</dbReference>
<evidence type="ECO:0000256" key="8">
    <source>
        <dbReference type="ARBA" id="ARBA00047469"/>
    </source>
</evidence>
<dbReference type="PROSITE" id="PS00178">
    <property type="entry name" value="AA_TRNA_LIGASE_I"/>
    <property type="match status" value="1"/>
</dbReference>
<reference evidence="16" key="1">
    <citation type="submission" date="2017-09" db="EMBL/GenBank/DDBJ databases">
        <title>Depth-based differentiation of microbial function through sediment-hosted aquifers and enrichment of novel symbionts in the deep terrestrial subsurface.</title>
        <authorList>
            <person name="Probst A.J."/>
            <person name="Ladd B."/>
            <person name="Jarett J.K."/>
            <person name="Geller-Mcgrath D.E."/>
            <person name="Sieber C.M.K."/>
            <person name="Emerson J.B."/>
            <person name="Anantharaman K."/>
            <person name="Thomas B.C."/>
            <person name="Malmstrom R."/>
            <person name="Stieglmeier M."/>
            <person name="Klingl A."/>
            <person name="Woyke T."/>
            <person name="Ryan C.M."/>
            <person name="Banfield J.F."/>
        </authorList>
    </citation>
    <scope>NUCLEOTIDE SEQUENCE [LARGE SCALE GENOMIC DNA]</scope>
</reference>
<feature type="domain" description="Leucyl-tRNA synthetase editing" evidence="14">
    <location>
        <begin position="226"/>
        <end position="427"/>
    </location>
</feature>
<feature type="binding site" evidence="9">
    <location>
        <position position="625"/>
    </location>
    <ligand>
        <name>ATP</name>
        <dbReference type="ChEBI" id="CHEBI:30616"/>
    </ligand>
</feature>
<dbReference type="Pfam" id="PF08264">
    <property type="entry name" value="Anticodon_1"/>
    <property type="match status" value="1"/>
</dbReference>
<dbReference type="GO" id="GO:0004823">
    <property type="term" value="F:leucine-tRNA ligase activity"/>
    <property type="evidence" value="ECO:0007669"/>
    <property type="project" value="UniProtKB-UniRule"/>
</dbReference>
<dbReference type="InterPro" id="IPR002302">
    <property type="entry name" value="Leu-tRNA-ligase"/>
</dbReference>
<dbReference type="GO" id="GO:0005524">
    <property type="term" value="F:ATP binding"/>
    <property type="evidence" value="ECO:0007669"/>
    <property type="project" value="UniProtKB-UniRule"/>
</dbReference>
<evidence type="ECO:0000259" key="12">
    <source>
        <dbReference type="Pfam" id="PF08264"/>
    </source>
</evidence>
<organism evidence="15 16">
    <name type="scientific">Candidatus Shapirobacteria bacterium CG03_land_8_20_14_0_80_39_12</name>
    <dbReference type="NCBI Taxonomy" id="1974879"/>
    <lineage>
        <taxon>Bacteria</taxon>
        <taxon>Candidatus Shapironibacteriota</taxon>
    </lineage>
</organism>
<gene>
    <name evidence="9" type="primary">leuS</name>
    <name evidence="15" type="ORF">COS54_00675</name>
</gene>
<keyword evidence="2 9" id="KW-0963">Cytoplasm</keyword>
<dbReference type="InterPro" id="IPR013155">
    <property type="entry name" value="M/V/L/I-tRNA-synth_anticd-bd"/>
</dbReference>
<evidence type="ECO:0000313" key="15">
    <source>
        <dbReference type="EMBL" id="PIV01616.1"/>
    </source>
</evidence>
<comment type="caution">
    <text evidence="15">The sequence shown here is derived from an EMBL/GenBank/DDBJ whole genome shotgun (WGS) entry which is preliminary data.</text>
</comment>
<dbReference type="Pfam" id="PF13603">
    <property type="entry name" value="tRNA-synt_1_2"/>
    <property type="match status" value="1"/>
</dbReference>
<feature type="domain" description="Methionyl/Valyl/Leucyl/Isoleucyl-tRNA synthetase anticodon-binding" evidence="12">
    <location>
        <begin position="696"/>
        <end position="806"/>
    </location>
</feature>
<dbReference type="CDD" id="cd07958">
    <property type="entry name" value="Anticodon_Ia_Leu_BEm"/>
    <property type="match status" value="1"/>
</dbReference>
<dbReference type="FunFam" id="3.40.50.620:FF:000003">
    <property type="entry name" value="Leucine--tRNA ligase"/>
    <property type="match status" value="1"/>
</dbReference>
<keyword evidence="7 9" id="KW-0030">Aminoacyl-tRNA synthetase</keyword>
<feature type="domain" description="Methionyl/Leucyl tRNA synthetase" evidence="13">
    <location>
        <begin position="44"/>
        <end position="190"/>
    </location>
</feature>
<dbReference type="HAMAP" id="MF_00049_B">
    <property type="entry name" value="Leu_tRNA_synth_B"/>
    <property type="match status" value="1"/>
</dbReference>
<feature type="domain" description="Aminoacyl-tRNA synthetase class Ia" evidence="11">
    <location>
        <begin position="440"/>
        <end position="654"/>
    </location>
</feature>
<dbReference type="SUPFAM" id="SSF50677">
    <property type="entry name" value="ValRS/IleRS/LeuRS editing domain"/>
    <property type="match status" value="1"/>
</dbReference>
<dbReference type="NCBIfam" id="TIGR00396">
    <property type="entry name" value="leuS_bact"/>
    <property type="match status" value="1"/>
</dbReference>
<dbReference type="InterPro" id="IPR015413">
    <property type="entry name" value="Methionyl/Leucyl_tRNA_Synth"/>
</dbReference>
<dbReference type="InterPro" id="IPR009080">
    <property type="entry name" value="tRNAsynth_Ia_anticodon-bd"/>
</dbReference>
<comment type="caution">
    <text evidence="9">Lacks conserved residue(s) required for the propagation of feature annotation.</text>
</comment>
<dbReference type="Gene3D" id="3.10.20.590">
    <property type="match status" value="1"/>
</dbReference>
<dbReference type="Pfam" id="PF09334">
    <property type="entry name" value="tRNA-synt_1g"/>
    <property type="match status" value="1"/>
</dbReference>
<dbReference type="SUPFAM" id="SSF47323">
    <property type="entry name" value="Anticodon-binding domain of a subclass of class I aminoacyl-tRNA synthetases"/>
    <property type="match status" value="1"/>
</dbReference>
<dbReference type="PANTHER" id="PTHR43740:SF2">
    <property type="entry name" value="LEUCINE--TRNA LIGASE, MITOCHONDRIAL"/>
    <property type="match status" value="1"/>
</dbReference>
<dbReference type="Gene3D" id="1.10.730.10">
    <property type="entry name" value="Isoleucyl-tRNA Synthetase, Domain 1"/>
    <property type="match status" value="1"/>
</dbReference>
<sequence length="848" mass="96473">MIQVDGGKYNHREIELKWIAKWGKENIFRAIDLDFKPKKYILFEFPYPSGERLHIGHTFAFTGTDVLARFNRMNGFNVLCPMGWDAFGLPAENYAIKTGINPMITTAENIGRSKVQAKRLGLSIDWEREITTTDPKYYCWTQWIFLQWYKKGLAYKKEMPINWCPKCKIGLANEEVVAGRCERCGAEVTRRNINQWVIKITAYADRLIEGLKKTAFIEKVKAAQINWIGRSEGAEIKFAIRNSQFAIEVFTTRPDTLYGATFMVISPEHELVEKLLKRETGGSGNLGEIKKYVENSQKKSEMERTELSKEKTGVFSGLYAVNPVTQKEIPVWISDFVLASYGTGAIMAVPAHDERDFAFAKKFNLPIIPVIVPKEEPASVALDATMAGKWNFDEKAYVEVEKGITINSPEWNGMIPNEAIKKATTWLKKKGIGKKAVSYHLRDWIFSRQHYWGEPIPIIFCDKCGEVPVPEEDLPVELPKVEKYEPTDTGESPLAAITDWVNTTCPKCGGPAKRETDTMPNWAGSDWYYLAYPLASMLGNQKSKIKNQKLQINLFSENLELLKYWLPVDVYVGGDEHNTLHLLYSRFTYQFLWDLGVLPKEIPEPYFKRLSHGVILGSDGQRMSKSRGNVINPDEIMEAFGSDTLRTYLMFMGPFESTMAWRQEALEGCYRFLKRVRLLVERDFQGQSTGGEKTNLVRKLHRTIKKVGEDITEMKFNTAVAAMMEFINVWQGSPGMAKEDIGKFLQILAPFAPFITEELWQKLGNSFSVHNSAWPEFEAKLIEEDSVTVAVQVGGKLRGTVEIPAAVSKTQNEVEKEAKENSLVKKYLEGQTIKKVIFVPGKLVNFVI</sequence>
<dbReference type="Gene3D" id="3.40.50.620">
    <property type="entry name" value="HUPs"/>
    <property type="match status" value="2"/>
</dbReference>
<dbReference type="PANTHER" id="PTHR43740">
    <property type="entry name" value="LEUCYL-TRNA SYNTHETASE"/>
    <property type="match status" value="1"/>
</dbReference>
<dbReference type="AlphaFoldDB" id="A0A2M7BEU8"/>
<comment type="subcellular location">
    <subcellularLocation>
        <location evidence="9">Cytoplasm</location>
    </subcellularLocation>
</comment>
<keyword evidence="4 9" id="KW-0547">Nucleotide-binding</keyword>
<comment type="catalytic activity">
    <reaction evidence="8 9">
        <text>tRNA(Leu) + L-leucine + ATP = L-leucyl-tRNA(Leu) + AMP + diphosphate</text>
        <dbReference type="Rhea" id="RHEA:11688"/>
        <dbReference type="Rhea" id="RHEA-COMP:9613"/>
        <dbReference type="Rhea" id="RHEA-COMP:9622"/>
        <dbReference type="ChEBI" id="CHEBI:30616"/>
        <dbReference type="ChEBI" id="CHEBI:33019"/>
        <dbReference type="ChEBI" id="CHEBI:57427"/>
        <dbReference type="ChEBI" id="CHEBI:78442"/>
        <dbReference type="ChEBI" id="CHEBI:78494"/>
        <dbReference type="ChEBI" id="CHEBI:456215"/>
        <dbReference type="EC" id="6.1.1.4"/>
    </reaction>
</comment>
<feature type="short sequence motif" description="'KMSKS' region" evidence="9">
    <location>
        <begin position="622"/>
        <end position="626"/>
    </location>
</feature>
<comment type="similarity">
    <text evidence="1 9 10">Belongs to the class-I aminoacyl-tRNA synthetase family.</text>
</comment>
<evidence type="ECO:0000256" key="1">
    <source>
        <dbReference type="ARBA" id="ARBA00005594"/>
    </source>
</evidence>
<dbReference type="GO" id="GO:0006429">
    <property type="term" value="P:leucyl-tRNA aminoacylation"/>
    <property type="evidence" value="ECO:0007669"/>
    <property type="project" value="UniProtKB-UniRule"/>
</dbReference>
<evidence type="ECO:0000259" key="11">
    <source>
        <dbReference type="Pfam" id="PF00133"/>
    </source>
</evidence>
<keyword evidence="5 9" id="KW-0067">ATP-binding</keyword>
<dbReference type="GO" id="GO:0005829">
    <property type="term" value="C:cytosol"/>
    <property type="evidence" value="ECO:0007669"/>
    <property type="project" value="TreeGrafter"/>
</dbReference>
<evidence type="ECO:0000256" key="6">
    <source>
        <dbReference type="ARBA" id="ARBA00022917"/>
    </source>
</evidence>
<evidence type="ECO:0000256" key="2">
    <source>
        <dbReference type="ARBA" id="ARBA00022490"/>
    </source>
</evidence>
<evidence type="ECO:0000256" key="5">
    <source>
        <dbReference type="ARBA" id="ARBA00022840"/>
    </source>
</evidence>
<dbReference type="InterPro" id="IPR009008">
    <property type="entry name" value="Val/Leu/Ile-tRNA-synth_edit"/>
</dbReference>
<accession>A0A2M7BEU8</accession>
<dbReference type="FunFam" id="1.10.730.10:FF:000002">
    <property type="entry name" value="Leucine--tRNA ligase"/>
    <property type="match status" value="1"/>
</dbReference>
<proteinExistence type="inferred from homology"/>
<dbReference type="Proteomes" id="UP000229631">
    <property type="component" value="Unassembled WGS sequence"/>
</dbReference>
<dbReference type="EC" id="6.1.1.4" evidence="9"/>
<protein>
    <recommendedName>
        <fullName evidence="9">Leucine--tRNA ligase</fullName>
        <ecNumber evidence="9">6.1.1.4</ecNumber>
    </recommendedName>
    <alternativeName>
        <fullName evidence="9">Leucyl-tRNA synthetase</fullName>
        <shortName evidence="9">LeuRS</shortName>
    </alternativeName>
</protein>
<evidence type="ECO:0000256" key="9">
    <source>
        <dbReference type="HAMAP-Rule" id="MF_00049"/>
    </source>
</evidence>
<dbReference type="FunFam" id="3.40.50.620:FF:000056">
    <property type="entry name" value="Leucine--tRNA ligase"/>
    <property type="match status" value="1"/>
</dbReference>
<dbReference type="InterPro" id="IPR002300">
    <property type="entry name" value="aa-tRNA-synth_Ia"/>
</dbReference>
<dbReference type="InterPro" id="IPR001412">
    <property type="entry name" value="aa-tRNA-synth_I_CS"/>
</dbReference>
<name>A0A2M7BEU8_9BACT</name>
<evidence type="ECO:0000259" key="14">
    <source>
        <dbReference type="Pfam" id="PF13603"/>
    </source>
</evidence>
<dbReference type="Pfam" id="PF00133">
    <property type="entry name" value="tRNA-synt_1"/>
    <property type="match status" value="1"/>
</dbReference>
<evidence type="ECO:0000313" key="16">
    <source>
        <dbReference type="Proteomes" id="UP000229631"/>
    </source>
</evidence>